<dbReference type="InterPro" id="IPR000326">
    <property type="entry name" value="PAP2/HPO"/>
</dbReference>
<dbReference type="Proteomes" id="UP001501436">
    <property type="component" value="Unassembled WGS sequence"/>
</dbReference>
<evidence type="ECO:0000313" key="3">
    <source>
        <dbReference type="Proteomes" id="UP001501436"/>
    </source>
</evidence>
<dbReference type="EMBL" id="BAABJI010000004">
    <property type="protein sequence ID" value="GAA4930237.1"/>
    <property type="molecule type" value="Genomic_DNA"/>
</dbReference>
<comment type="caution">
    <text evidence="2">The sequence shown here is derived from an EMBL/GenBank/DDBJ whole genome shotgun (WGS) entry which is preliminary data.</text>
</comment>
<reference evidence="3" key="1">
    <citation type="journal article" date="2019" name="Int. J. Syst. Evol. Microbiol.">
        <title>The Global Catalogue of Microorganisms (GCM) 10K type strain sequencing project: providing services to taxonomists for standard genome sequencing and annotation.</title>
        <authorList>
            <consortium name="The Broad Institute Genomics Platform"/>
            <consortium name="The Broad Institute Genome Sequencing Center for Infectious Disease"/>
            <person name="Wu L."/>
            <person name="Ma J."/>
        </authorList>
    </citation>
    <scope>NUCLEOTIDE SEQUENCE [LARGE SCALE GENOMIC DNA]</scope>
    <source>
        <strain evidence="3">JCM 18283</strain>
    </source>
</reference>
<organism evidence="2 3">
    <name type="scientific">Mucilaginibacter defluvii</name>
    <dbReference type="NCBI Taxonomy" id="1196019"/>
    <lineage>
        <taxon>Bacteria</taxon>
        <taxon>Pseudomonadati</taxon>
        <taxon>Bacteroidota</taxon>
        <taxon>Sphingobacteriia</taxon>
        <taxon>Sphingobacteriales</taxon>
        <taxon>Sphingobacteriaceae</taxon>
        <taxon>Mucilaginibacter</taxon>
    </lineage>
</organism>
<dbReference type="Pfam" id="PF01569">
    <property type="entry name" value="PAP2"/>
    <property type="match status" value="1"/>
</dbReference>
<dbReference type="Gene3D" id="1.20.144.10">
    <property type="entry name" value="Phosphatidic acid phosphatase type 2/haloperoxidase"/>
    <property type="match status" value="1"/>
</dbReference>
<proteinExistence type="predicted"/>
<dbReference type="SMART" id="SM00014">
    <property type="entry name" value="acidPPc"/>
    <property type="match status" value="1"/>
</dbReference>
<sequence length="232" mass="25605">MKPVLVAVVMYLFCIQSLKAQSPDSIPLPQSYKTFRKGLYAPATLIVAGVFASSSFKGAIKKEVVEERNEHFGHFSTSIDNYLQYSPIAIVYALDAAGIKAKTNIADGTAILLKGELMMFGTVTLLKNSTHQLRPDGSTYNSFPSGHTAQAFAAATFLSEEYKDRYKWMPYAAYGVASSVGILRMANNRHYISDVLVGAGIGILSMKVAYWTHQYHWGKKKKNTMGFNPELP</sequence>
<dbReference type="InterPro" id="IPR036938">
    <property type="entry name" value="PAP2/HPO_sf"/>
</dbReference>
<name>A0ABP9G6A1_9SPHI</name>
<dbReference type="CDD" id="cd03394">
    <property type="entry name" value="PAP2_like_5"/>
    <property type="match status" value="1"/>
</dbReference>
<dbReference type="SUPFAM" id="SSF48317">
    <property type="entry name" value="Acid phosphatase/Vanadium-dependent haloperoxidase"/>
    <property type="match status" value="1"/>
</dbReference>
<accession>A0ABP9G6A1</accession>
<dbReference type="PANTHER" id="PTHR14969">
    <property type="entry name" value="SPHINGOSINE-1-PHOSPHATE PHOSPHOHYDROLASE"/>
    <property type="match status" value="1"/>
</dbReference>
<evidence type="ECO:0000259" key="1">
    <source>
        <dbReference type="SMART" id="SM00014"/>
    </source>
</evidence>
<evidence type="ECO:0000313" key="2">
    <source>
        <dbReference type="EMBL" id="GAA4930237.1"/>
    </source>
</evidence>
<gene>
    <name evidence="2" type="ORF">GCM10023313_38830</name>
</gene>
<dbReference type="PANTHER" id="PTHR14969:SF13">
    <property type="entry name" value="AT30094P"/>
    <property type="match status" value="1"/>
</dbReference>
<feature type="domain" description="Phosphatidic acid phosphatase type 2/haloperoxidase" evidence="1">
    <location>
        <begin position="107"/>
        <end position="210"/>
    </location>
</feature>
<keyword evidence="3" id="KW-1185">Reference proteome</keyword>
<protein>
    <recommendedName>
        <fullName evidence="1">Phosphatidic acid phosphatase type 2/haloperoxidase domain-containing protein</fullName>
    </recommendedName>
</protein>